<dbReference type="SUPFAM" id="SSF48452">
    <property type="entry name" value="TPR-like"/>
    <property type="match status" value="1"/>
</dbReference>
<proteinExistence type="predicted"/>
<dbReference type="SMART" id="SM00257">
    <property type="entry name" value="LysM"/>
    <property type="match status" value="1"/>
</dbReference>
<dbReference type="InterPro" id="IPR036779">
    <property type="entry name" value="LysM_dom_sf"/>
</dbReference>
<feature type="region of interest" description="Disordered" evidence="1">
    <location>
        <begin position="151"/>
        <end position="177"/>
    </location>
</feature>
<dbReference type="RefSeq" id="WP_377326088.1">
    <property type="nucleotide sequence ID" value="NZ_JBHSNG010000006.1"/>
</dbReference>
<feature type="domain" description="LysM" evidence="2">
    <location>
        <begin position="99"/>
        <end position="146"/>
    </location>
</feature>
<dbReference type="Gene3D" id="1.25.40.10">
    <property type="entry name" value="Tetratricopeptide repeat domain"/>
    <property type="match status" value="1"/>
</dbReference>
<dbReference type="EMBL" id="JBHSNG010000006">
    <property type="protein sequence ID" value="MFC5581037.1"/>
    <property type="molecule type" value="Genomic_DNA"/>
</dbReference>
<name>A0ABW0SVG7_9GAMM</name>
<sequence>MAVPLILLGLAGCAQVDALKSKVNRNSTTTSAAPPAPPESRRPTPSFPAIVNELQLGHYSEGEQDLRQYLLLHPGDRPAQAMLRQLTIDPKQALGSRSHSYTVQAGDSYSTLAARYLGDPGSFLILARYNGSANPSMLRLGETVHLPLSRAGTSSAAGDASGSGSDTPAAELPNEKAQRLQRESLSLLDQGRNDQALARLGEALSIDPKLKPVGPQALALREQLLASYHERAIVLYRDQQLDPAITLWNRILAIDPNYEPAVIYRARALELKHRLKQI</sequence>
<evidence type="ECO:0000256" key="1">
    <source>
        <dbReference type="SAM" id="MobiDB-lite"/>
    </source>
</evidence>
<dbReference type="InterPro" id="IPR019734">
    <property type="entry name" value="TPR_rpt"/>
</dbReference>
<dbReference type="Gene3D" id="3.10.350.10">
    <property type="entry name" value="LysM domain"/>
    <property type="match status" value="1"/>
</dbReference>
<keyword evidence="4" id="KW-1185">Reference proteome</keyword>
<evidence type="ECO:0000313" key="4">
    <source>
        <dbReference type="Proteomes" id="UP001596111"/>
    </source>
</evidence>
<organism evidence="3 4">
    <name type="scientific">Rhodanobacter terrae</name>
    <dbReference type="NCBI Taxonomy" id="418647"/>
    <lineage>
        <taxon>Bacteria</taxon>
        <taxon>Pseudomonadati</taxon>
        <taxon>Pseudomonadota</taxon>
        <taxon>Gammaproteobacteria</taxon>
        <taxon>Lysobacterales</taxon>
        <taxon>Rhodanobacteraceae</taxon>
        <taxon>Rhodanobacter</taxon>
    </lineage>
</organism>
<dbReference type="InterPro" id="IPR011990">
    <property type="entry name" value="TPR-like_helical_dom_sf"/>
</dbReference>
<feature type="region of interest" description="Disordered" evidence="1">
    <location>
        <begin position="24"/>
        <end position="46"/>
    </location>
</feature>
<dbReference type="PROSITE" id="PS51782">
    <property type="entry name" value="LYSM"/>
    <property type="match status" value="1"/>
</dbReference>
<gene>
    <name evidence="3" type="ORF">ACFPPB_07920</name>
</gene>
<dbReference type="InterPro" id="IPR018392">
    <property type="entry name" value="LysM"/>
</dbReference>
<dbReference type="CDD" id="cd00118">
    <property type="entry name" value="LysM"/>
    <property type="match status" value="1"/>
</dbReference>
<feature type="compositionally biased region" description="Low complexity" evidence="1">
    <location>
        <begin position="151"/>
        <end position="170"/>
    </location>
</feature>
<dbReference type="SMART" id="SM00028">
    <property type="entry name" value="TPR"/>
    <property type="match status" value="2"/>
</dbReference>
<dbReference type="Proteomes" id="UP001596111">
    <property type="component" value="Unassembled WGS sequence"/>
</dbReference>
<evidence type="ECO:0000259" key="2">
    <source>
        <dbReference type="PROSITE" id="PS51782"/>
    </source>
</evidence>
<reference evidence="4" key="1">
    <citation type="journal article" date="2019" name="Int. J. Syst. Evol. Microbiol.">
        <title>The Global Catalogue of Microorganisms (GCM) 10K type strain sequencing project: providing services to taxonomists for standard genome sequencing and annotation.</title>
        <authorList>
            <consortium name="The Broad Institute Genomics Platform"/>
            <consortium name="The Broad Institute Genome Sequencing Center for Infectious Disease"/>
            <person name="Wu L."/>
            <person name="Ma J."/>
        </authorList>
    </citation>
    <scope>NUCLEOTIDE SEQUENCE [LARGE SCALE GENOMIC DNA]</scope>
    <source>
        <strain evidence="4">CGMCC 1.13587</strain>
    </source>
</reference>
<dbReference type="Pfam" id="PF01476">
    <property type="entry name" value="LysM"/>
    <property type="match status" value="1"/>
</dbReference>
<comment type="caution">
    <text evidence="3">The sequence shown here is derived from an EMBL/GenBank/DDBJ whole genome shotgun (WGS) entry which is preliminary data.</text>
</comment>
<protein>
    <submittedName>
        <fullName evidence="3">LysM peptidoglycan-binding domain-containing protein</fullName>
    </submittedName>
</protein>
<evidence type="ECO:0000313" key="3">
    <source>
        <dbReference type="EMBL" id="MFC5581037.1"/>
    </source>
</evidence>
<accession>A0ABW0SVG7</accession>